<evidence type="ECO:0000256" key="13">
    <source>
        <dbReference type="ARBA" id="ARBA00023242"/>
    </source>
</evidence>
<keyword evidence="5" id="KW-0433">Leucine-rich repeat</keyword>
<dbReference type="GO" id="GO:0043111">
    <property type="term" value="P:replication fork arrest"/>
    <property type="evidence" value="ECO:0007669"/>
    <property type="project" value="TreeGrafter"/>
</dbReference>
<dbReference type="InterPro" id="IPR044998">
    <property type="entry name" value="Timeless"/>
</dbReference>
<dbReference type="PANTHER" id="PTHR22940:SF4">
    <property type="entry name" value="PROTEIN TIMELESS HOMOLOG"/>
    <property type="match status" value="1"/>
</dbReference>
<sequence>MDMEGLSVICAGIGIAEEDENGNRISYSKGEYCLDNLKDLLRFLRRDDPQNRDVFKQVCKWNIVYKDLIPIMEHCQDDRNLVLNAVKILVFLTMPVEPSSNDVSQQIEYLWGLKSSITCSNIVAVIVSLLEGPLENLEREAFTEDDWKLVQLVLTLFRNILAIQEISLQQKVGGVASQFLSLRDRFLELLFHENVMDLILVITQHFGGSGSYLRHDNLLLLEIFYYTFMGQDPELIAKAHLRGSKVDEDTKASLNSLKSIMEEEEEKRRLCRLRNLGRYSHFSGTFTRLTMDGSKAVLKGKPTSASRDNLLKPHKVSHGRTKKIAWDHGILPSTKDKILELLHDFSIREDIEKEHHAIQKSDVVVFFQVAQFVTSFQYHKFSTSKGNMGADASEAPSETHPDKTFFGGDLCGPIASTMNESMFQLVILKWRDAFEGLKETHDYKFLSASASLMKIMICMLDLVLKLLPEDFKEPQTARILLYKLFYDQTDQGMTQFLLNLLKSFDTHKQPKSYLADLIEIIYKILRLMENLQARGTLRVSKKLRRVRKKKDSSDKEKEIDTLGEHPTVQNETSISCAEPSAEMSNANQGILDTSSHEKQDISIPSHADESEMLMMEKDNTGVSLPQKMDIKNSGFANDDLNGAGDSSGDEQVATTDEVDFKVSTLVSAFANNSIIQRLCWLLKFYKNNSTTTNHYIISMLKRISDDLELSPMLYQLSLLTIFYDILDEQKSCPCKEYANIVDFLTTLVRKMLKKMKNQPLLFVEILFWKTRKECHYINAEYLLHELGHMKKESRNWENSTGDGVIGSSRAKEWTRRSIADALGEDEADVVIDELRNDNDEENIGKVKGGMASTSDNEFDAEENYDNGGKSMDHEPEMVTKKKRRLVLGSELDGKIKHLYDKFKNEQNCIRLIAKEVDPDGKVSPAQISNRLKQLGLKPATRKRMRHTDEPDADERAEKAVHSNDLEESLSSRPVTLEERDKVKEKPLNVLRSFRTARFKDQRKCNHMIANALDEDGKFTASQVSRKLKQLGLRVPRQKKLETSIQLRDEDLNDFSMDKSNESDDETLLSLINRRKKREDSNREVEEQTAREDDSDDKIFSSVLKSLSKSKDAKHKAVSTQGTVNDNDFKNGSRDVVEERHFWFLVLNKYKEMHKLQYQLFRSIVRTHSYTVCPLPWDASDVSKQSRVLERAEIGEGIAFNHISPNDSREAEVTGNGSGSTLGDLPVNNLYDLPHQQVDDELADFEDEVDYSGVSNSTASRRKLRMVGILCMLMASVAGTIPDIFTNMVSLEYLDLSYNNLEGGLPRSFQNLCSLESLNLWSSNFSDRLYDSMENLSCAGNTLKHLYLSGNPFWGPFPNLTRFLSLVDLTIDGTKMSGSLPEDLGRLSKLQSLSLVENQLTGSIPDLTGLSSLKISNNLYGPLPPFPPNISTVFLSKNTISGSLSSLCAMETPSLFHLDLSDNLLSGELPNCWMQFQQMLNLNLAKNNFSGKIPHSMGYLQNLAVLRLQDNNFSGELPSLENCTELGVVDLGGNKLTGRIPEWIGKRLSKLIILRLRQNEFNGSLPSSLCNLPALQNLDLSHNRVSGLLPQCLNNLTAMHNEIDVRLILGLVQVVWKGLELEFGENLKYLRSIDISSNYLSGTIPDNITSLYKLISLNLSRNNLNGSIPEKFGQLHMLESLDLSRNQISGNIPGSFSDLTFLGVLDLSHNNLSGRIPLSTQLQGFNASVYMGNEGLCGKPLTKRCPGDETDEGSGATKGSEHDDIEGDDDGFVSFGFYLSMGVGYFVGFWGIFGPLLLKRSWRNAYFKFLHDAEDWIYVKTRAAKARLMQKRR</sequence>
<keyword evidence="8" id="KW-0677">Repeat</keyword>
<evidence type="ECO:0000256" key="1">
    <source>
        <dbReference type="ARBA" id="ARBA00004123"/>
    </source>
</evidence>
<evidence type="ECO:0000256" key="7">
    <source>
        <dbReference type="ARBA" id="ARBA00022729"/>
    </source>
</evidence>
<proteinExistence type="inferred from homology"/>
<dbReference type="Pfam" id="PF00560">
    <property type="entry name" value="LRR_1"/>
    <property type="match status" value="1"/>
</dbReference>
<keyword evidence="12" id="KW-0325">Glycoprotein</keyword>
<keyword evidence="9 16" id="KW-1133">Transmembrane helix</keyword>
<dbReference type="InterPro" id="IPR032675">
    <property type="entry name" value="LRR_dom_sf"/>
</dbReference>
<keyword evidence="14" id="KW-0131">Cell cycle</keyword>
<dbReference type="Proteomes" id="UP000813462">
    <property type="component" value="Unassembled WGS sequence"/>
</dbReference>
<evidence type="ECO:0000256" key="2">
    <source>
        <dbReference type="ARBA" id="ARBA00004251"/>
    </source>
</evidence>
<organism evidence="18 19">
    <name type="scientific">Ziziphus jujuba var. spinosa</name>
    <dbReference type="NCBI Taxonomy" id="714518"/>
    <lineage>
        <taxon>Eukaryota</taxon>
        <taxon>Viridiplantae</taxon>
        <taxon>Streptophyta</taxon>
        <taxon>Embryophyta</taxon>
        <taxon>Tracheophyta</taxon>
        <taxon>Spermatophyta</taxon>
        <taxon>Magnoliopsida</taxon>
        <taxon>eudicotyledons</taxon>
        <taxon>Gunneridae</taxon>
        <taxon>Pentapetalae</taxon>
        <taxon>rosids</taxon>
        <taxon>fabids</taxon>
        <taxon>Rosales</taxon>
        <taxon>Rhamnaceae</taxon>
        <taxon>Paliureae</taxon>
        <taxon>Ziziphus</taxon>
    </lineage>
</organism>
<comment type="subcellular location">
    <subcellularLocation>
        <location evidence="2">Cell membrane</location>
        <topology evidence="2">Single-pass type I membrane protein</topology>
    </subcellularLocation>
    <subcellularLocation>
        <location evidence="1">Nucleus</location>
    </subcellularLocation>
</comment>
<feature type="domain" description="Timeless N-terminal" evidence="17">
    <location>
        <begin position="27"/>
        <end position="287"/>
    </location>
</feature>
<evidence type="ECO:0000256" key="5">
    <source>
        <dbReference type="ARBA" id="ARBA00022614"/>
    </source>
</evidence>
<feature type="compositionally biased region" description="Basic and acidic residues" evidence="15">
    <location>
        <begin position="946"/>
        <end position="964"/>
    </location>
</feature>
<comment type="caution">
    <text evidence="18">The sequence shown here is derived from an EMBL/GenBank/DDBJ whole genome shotgun (WGS) entry which is preliminary data.</text>
</comment>
<evidence type="ECO:0000256" key="16">
    <source>
        <dbReference type="SAM" id="Phobius"/>
    </source>
</evidence>
<feature type="region of interest" description="Disordered" evidence="15">
    <location>
        <begin position="1110"/>
        <end position="1130"/>
    </location>
</feature>
<feature type="compositionally biased region" description="Basic and acidic residues" evidence="15">
    <location>
        <begin position="1077"/>
        <end position="1091"/>
    </location>
</feature>
<evidence type="ECO:0000313" key="18">
    <source>
        <dbReference type="EMBL" id="KAH7538133.1"/>
    </source>
</evidence>
<accession>A0A978VRF8</accession>
<keyword evidence="11" id="KW-0675">Receptor</keyword>
<name>A0A978VRF8_ZIZJJ</name>
<keyword evidence="6 16" id="KW-0812">Transmembrane</keyword>
<evidence type="ECO:0000259" key="17">
    <source>
        <dbReference type="Pfam" id="PF04821"/>
    </source>
</evidence>
<feature type="compositionally biased region" description="Basic and acidic residues" evidence="15">
    <location>
        <begin position="870"/>
        <end position="879"/>
    </location>
</feature>
<reference evidence="18" key="1">
    <citation type="journal article" date="2021" name="Front. Plant Sci.">
        <title>Chromosome-Scale Genome Assembly for Chinese Sour Jujube and Insights Into Its Genome Evolution and Domestication Signature.</title>
        <authorList>
            <person name="Shen L.-Y."/>
            <person name="Luo H."/>
            <person name="Wang X.-L."/>
            <person name="Wang X.-M."/>
            <person name="Qiu X.-J."/>
            <person name="Liu H."/>
            <person name="Zhou S.-S."/>
            <person name="Jia K.-H."/>
            <person name="Nie S."/>
            <person name="Bao Y.-T."/>
            <person name="Zhang R.-G."/>
            <person name="Yun Q.-Z."/>
            <person name="Chai Y.-H."/>
            <person name="Lu J.-Y."/>
            <person name="Li Y."/>
            <person name="Zhao S.-W."/>
            <person name="Mao J.-F."/>
            <person name="Jia S.-G."/>
            <person name="Mao Y.-M."/>
        </authorList>
    </citation>
    <scope>NUCLEOTIDE SEQUENCE</scope>
    <source>
        <strain evidence="18">AT0</strain>
        <tissue evidence="18">Leaf</tissue>
    </source>
</reference>
<dbReference type="GO" id="GO:0006281">
    <property type="term" value="P:DNA repair"/>
    <property type="evidence" value="ECO:0007669"/>
    <property type="project" value="TreeGrafter"/>
</dbReference>
<dbReference type="EMBL" id="JAEACU010000003">
    <property type="protein sequence ID" value="KAH7538133.1"/>
    <property type="molecule type" value="Genomic_DNA"/>
</dbReference>
<dbReference type="PROSITE" id="PS51450">
    <property type="entry name" value="LRR"/>
    <property type="match status" value="1"/>
</dbReference>
<dbReference type="InterPro" id="IPR001611">
    <property type="entry name" value="Leu-rich_rpt"/>
</dbReference>
<dbReference type="GO" id="GO:0003677">
    <property type="term" value="F:DNA binding"/>
    <property type="evidence" value="ECO:0007669"/>
    <property type="project" value="TreeGrafter"/>
</dbReference>
<feature type="region of interest" description="Disordered" evidence="15">
    <location>
        <begin position="1075"/>
        <end position="1095"/>
    </location>
</feature>
<dbReference type="FunFam" id="3.80.10.10:FF:000095">
    <property type="entry name" value="LRR receptor-like serine/threonine-protein kinase GSO1"/>
    <property type="match status" value="1"/>
</dbReference>
<dbReference type="SMART" id="SM00369">
    <property type="entry name" value="LRR_TYP"/>
    <property type="match status" value="7"/>
</dbReference>
<gene>
    <name evidence="18" type="ORF">FEM48_Zijuj03G0166700</name>
</gene>
<dbReference type="GO" id="GO:0000076">
    <property type="term" value="P:DNA replication checkpoint signaling"/>
    <property type="evidence" value="ECO:0007669"/>
    <property type="project" value="TreeGrafter"/>
</dbReference>
<dbReference type="GO" id="GO:0031298">
    <property type="term" value="C:replication fork protection complex"/>
    <property type="evidence" value="ECO:0007669"/>
    <property type="project" value="TreeGrafter"/>
</dbReference>
<dbReference type="GO" id="GO:0005886">
    <property type="term" value="C:plasma membrane"/>
    <property type="evidence" value="ECO:0007669"/>
    <property type="project" value="UniProtKB-SubCell"/>
</dbReference>
<evidence type="ECO:0000256" key="14">
    <source>
        <dbReference type="ARBA" id="ARBA00023306"/>
    </source>
</evidence>
<evidence type="ECO:0000256" key="3">
    <source>
        <dbReference type="ARBA" id="ARBA00009592"/>
    </source>
</evidence>
<dbReference type="InterPro" id="IPR003591">
    <property type="entry name" value="Leu-rich_rpt_typical-subtyp"/>
</dbReference>
<dbReference type="FunFam" id="3.80.10.10:FF:000111">
    <property type="entry name" value="LRR receptor-like serine/threonine-protein kinase ERECTA"/>
    <property type="match status" value="1"/>
</dbReference>
<keyword evidence="13" id="KW-0539">Nucleus</keyword>
<keyword evidence="7" id="KW-0732">Signal</keyword>
<evidence type="ECO:0000256" key="8">
    <source>
        <dbReference type="ARBA" id="ARBA00022737"/>
    </source>
</evidence>
<feature type="region of interest" description="Disordered" evidence="15">
    <location>
        <begin position="1741"/>
        <end position="1764"/>
    </location>
</feature>
<feature type="region of interest" description="Disordered" evidence="15">
    <location>
        <begin position="544"/>
        <end position="572"/>
    </location>
</feature>
<evidence type="ECO:0000313" key="19">
    <source>
        <dbReference type="Proteomes" id="UP000813462"/>
    </source>
</evidence>
<keyword evidence="4" id="KW-1003">Cell membrane</keyword>
<evidence type="ECO:0000256" key="9">
    <source>
        <dbReference type="ARBA" id="ARBA00022989"/>
    </source>
</evidence>
<dbReference type="SUPFAM" id="SSF52058">
    <property type="entry name" value="L domain-like"/>
    <property type="match status" value="1"/>
</dbReference>
<dbReference type="Pfam" id="PF13855">
    <property type="entry name" value="LRR_8"/>
    <property type="match status" value="3"/>
</dbReference>
<evidence type="ECO:0000256" key="6">
    <source>
        <dbReference type="ARBA" id="ARBA00022692"/>
    </source>
</evidence>
<dbReference type="Pfam" id="PF04821">
    <property type="entry name" value="TIMELESS"/>
    <property type="match status" value="1"/>
</dbReference>
<evidence type="ECO:0000256" key="4">
    <source>
        <dbReference type="ARBA" id="ARBA00022475"/>
    </source>
</evidence>
<evidence type="ECO:0000256" key="15">
    <source>
        <dbReference type="SAM" id="MobiDB-lite"/>
    </source>
</evidence>
<evidence type="ECO:0000256" key="10">
    <source>
        <dbReference type="ARBA" id="ARBA00023136"/>
    </source>
</evidence>
<dbReference type="PRINTS" id="PR00019">
    <property type="entry name" value="LEURICHRPT"/>
</dbReference>
<feature type="region of interest" description="Disordered" evidence="15">
    <location>
        <begin position="841"/>
        <end position="879"/>
    </location>
</feature>
<comment type="similarity">
    <text evidence="3">Belongs to the RLP family.</text>
</comment>
<dbReference type="Gene3D" id="3.80.10.10">
    <property type="entry name" value="Ribonuclease Inhibitor"/>
    <property type="match status" value="2"/>
</dbReference>
<feature type="transmembrane region" description="Helical" evidence="16">
    <location>
        <begin position="1774"/>
        <end position="1797"/>
    </location>
</feature>
<evidence type="ECO:0000256" key="12">
    <source>
        <dbReference type="ARBA" id="ARBA00023180"/>
    </source>
</evidence>
<dbReference type="SMART" id="SM00365">
    <property type="entry name" value="LRR_SD22"/>
    <property type="match status" value="5"/>
</dbReference>
<protein>
    <recommendedName>
        <fullName evidence="17">Timeless N-terminal domain-containing protein</fullName>
    </recommendedName>
</protein>
<keyword evidence="10 16" id="KW-0472">Membrane</keyword>
<feature type="compositionally biased region" description="Basic and acidic residues" evidence="15">
    <location>
        <begin position="551"/>
        <end position="563"/>
    </location>
</feature>
<evidence type="ECO:0000256" key="11">
    <source>
        <dbReference type="ARBA" id="ARBA00023170"/>
    </source>
</evidence>
<dbReference type="InterPro" id="IPR006906">
    <property type="entry name" value="Timeless_N"/>
</dbReference>
<feature type="region of interest" description="Disordered" evidence="15">
    <location>
        <begin position="939"/>
        <end position="972"/>
    </location>
</feature>
<dbReference type="PANTHER" id="PTHR22940">
    <property type="entry name" value="TIMEOUT/TIMELESS-2"/>
    <property type="match status" value="1"/>
</dbReference>